<reference evidence="2 3" key="1">
    <citation type="submission" date="2012-08" db="EMBL/GenBank/DDBJ databases">
        <title>Whole genome shotgun sequence of Kineosphaera limosa NBRC 100340.</title>
        <authorList>
            <person name="Yoshida I."/>
            <person name="Isaki S."/>
            <person name="Hosoyama A."/>
            <person name="Tsuchikane K."/>
            <person name="Katsumata H."/>
            <person name="Ando Y."/>
            <person name="Ohji S."/>
            <person name="Hamada M."/>
            <person name="Tamura T."/>
            <person name="Yamazoe A."/>
            <person name="Yamazaki S."/>
            <person name="Fujita N."/>
        </authorList>
    </citation>
    <scope>NUCLEOTIDE SEQUENCE [LARGE SCALE GENOMIC DNA]</scope>
    <source>
        <strain evidence="2 3">NBRC 100340</strain>
    </source>
</reference>
<organism evidence="2 3">
    <name type="scientific">Kineosphaera limosa NBRC 100340</name>
    <dbReference type="NCBI Taxonomy" id="1184609"/>
    <lineage>
        <taxon>Bacteria</taxon>
        <taxon>Bacillati</taxon>
        <taxon>Actinomycetota</taxon>
        <taxon>Actinomycetes</taxon>
        <taxon>Micrococcales</taxon>
        <taxon>Dermatophilaceae</taxon>
        <taxon>Kineosphaera</taxon>
    </lineage>
</organism>
<sequence length="339" mass="37137">MNASSLVVIARDEERCLARALESAAPYVDELLVLDTGSTDATVEIALGCGARVEHFPWCDDFAAARNRALELASHPLRLVLDADEWVESGGEALARWGAVNPGRVGWVTRRDLVPDSSRAGVGPSVSVERLVRVLPSDVRYEGSIHEQPVHPDPAVASGLVLGHDGYLPAANTAKRGRNERLLRRALAGGFDPYLSYQLAKELEVQERYHEAVESYLVALERTPHEAAWRHPLVVRTLHLLTRTERFDEGVALFESERTRWSRSPDLFFAAGDLFLQMTATRKRDAGVLIELARTCWAQCLEIGDRPDLVGSVSGRGGALAQYNLDVVSGVTIGRGGVQ</sequence>
<dbReference type="OrthoDB" id="9815923at2"/>
<comment type="caution">
    <text evidence="2">The sequence shown here is derived from an EMBL/GenBank/DDBJ whole genome shotgun (WGS) entry which is preliminary data.</text>
</comment>
<dbReference type="Pfam" id="PF00535">
    <property type="entry name" value="Glycos_transf_2"/>
    <property type="match status" value="1"/>
</dbReference>
<evidence type="ECO:0000259" key="1">
    <source>
        <dbReference type="Pfam" id="PF00535"/>
    </source>
</evidence>
<dbReference type="InterPro" id="IPR001173">
    <property type="entry name" value="Glyco_trans_2-like"/>
</dbReference>
<dbReference type="AlphaFoldDB" id="K6XF69"/>
<dbReference type="PANTHER" id="PTHR43630">
    <property type="entry name" value="POLY-BETA-1,6-N-ACETYL-D-GLUCOSAMINE SYNTHASE"/>
    <property type="match status" value="1"/>
</dbReference>
<feature type="domain" description="Glycosyltransferase 2-like" evidence="1">
    <location>
        <begin position="5"/>
        <end position="88"/>
    </location>
</feature>
<evidence type="ECO:0000313" key="3">
    <source>
        <dbReference type="Proteomes" id="UP000008366"/>
    </source>
</evidence>
<dbReference type="EMBL" id="BAHD01000070">
    <property type="protein sequence ID" value="GAB97479.1"/>
    <property type="molecule type" value="Genomic_DNA"/>
</dbReference>
<protein>
    <submittedName>
        <fullName evidence="2">Putative glycosyltransferase</fullName>
    </submittedName>
</protein>
<dbReference type="Gene3D" id="3.90.550.10">
    <property type="entry name" value="Spore Coat Polysaccharide Biosynthesis Protein SpsA, Chain A"/>
    <property type="match status" value="1"/>
</dbReference>
<dbReference type="STRING" id="1184609.KILIM_070_00160"/>
<dbReference type="Proteomes" id="UP000008366">
    <property type="component" value="Unassembled WGS sequence"/>
</dbReference>
<dbReference type="CDD" id="cd02511">
    <property type="entry name" value="Beta4Glucosyltransferase"/>
    <property type="match status" value="1"/>
</dbReference>
<dbReference type="SUPFAM" id="SSF53448">
    <property type="entry name" value="Nucleotide-diphospho-sugar transferases"/>
    <property type="match status" value="1"/>
</dbReference>
<keyword evidence="3" id="KW-1185">Reference proteome</keyword>
<evidence type="ECO:0000313" key="2">
    <source>
        <dbReference type="EMBL" id="GAB97479.1"/>
    </source>
</evidence>
<accession>K6XF69</accession>
<proteinExistence type="predicted"/>
<dbReference type="eggNOG" id="COG0463">
    <property type="taxonomic scope" value="Bacteria"/>
</dbReference>
<dbReference type="RefSeq" id="WP_006594011.1">
    <property type="nucleotide sequence ID" value="NZ_BAHD01000070.1"/>
</dbReference>
<gene>
    <name evidence="2" type="ORF">KILIM_070_00160</name>
</gene>
<dbReference type="InterPro" id="IPR029044">
    <property type="entry name" value="Nucleotide-diphossugar_trans"/>
</dbReference>
<keyword evidence="2" id="KW-0808">Transferase</keyword>
<dbReference type="PANTHER" id="PTHR43630:SF2">
    <property type="entry name" value="GLYCOSYLTRANSFERASE"/>
    <property type="match status" value="1"/>
</dbReference>
<name>K6XF69_9MICO</name>
<dbReference type="GO" id="GO:0016740">
    <property type="term" value="F:transferase activity"/>
    <property type="evidence" value="ECO:0007669"/>
    <property type="project" value="UniProtKB-KW"/>
</dbReference>